<keyword evidence="2" id="KW-0472">Membrane</keyword>
<evidence type="ECO:0000256" key="1">
    <source>
        <dbReference type="SAM" id="MobiDB-lite"/>
    </source>
</evidence>
<feature type="transmembrane region" description="Helical" evidence="2">
    <location>
        <begin position="82"/>
        <end position="102"/>
    </location>
</feature>
<reference evidence="3 4" key="1">
    <citation type="submission" date="2018-10" db="EMBL/GenBank/DDBJ databases">
        <title>Sequencing the genomes of 1000 actinobacteria strains.</title>
        <authorList>
            <person name="Klenk H.-P."/>
        </authorList>
    </citation>
    <scope>NUCLEOTIDE SEQUENCE [LARGE SCALE GENOMIC DNA]</scope>
    <source>
        <strain evidence="3 4">DSM 43911</strain>
    </source>
</reference>
<keyword evidence="2" id="KW-0812">Transmembrane</keyword>
<keyword evidence="2" id="KW-1133">Transmembrane helix</keyword>
<feature type="transmembrane region" description="Helical" evidence="2">
    <location>
        <begin position="122"/>
        <end position="140"/>
    </location>
</feature>
<feature type="transmembrane region" description="Helical" evidence="2">
    <location>
        <begin position="152"/>
        <end position="172"/>
    </location>
</feature>
<feature type="region of interest" description="Disordered" evidence="1">
    <location>
        <begin position="184"/>
        <end position="224"/>
    </location>
</feature>
<dbReference type="EMBL" id="RBXR01000001">
    <property type="protein sequence ID" value="RKT72045.1"/>
    <property type="molecule type" value="Genomic_DNA"/>
</dbReference>
<accession>A0A495XFX5</accession>
<evidence type="ECO:0000313" key="4">
    <source>
        <dbReference type="Proteomes" id="UP000272729"/>
    </source>
</evidence>
<sequence length="280" mass="30267">MSGAAPEGKASETRAVRRLRARLAESHQLHGLTSDPLLHAVRLERFRVSVTRSMWFFLALGLGFTTTGVHEFLAGHLTPAAVLWWGAWLVEPALAGILVTLLRWEAEMLSQGLAVDAAPVVWLKRLLLGATLVTNVWSSLNPPSGSVQYGVVFLHVVVPLVVFLIAEVMPVIHHRCNTAREQALNAAQPHPAPGSALASPRLATSQPVPSSPAAQPPARPVPRTSLKLPAHLQQQLADMAEQIRSKGRTVTAADIQSRVNVPDAFAALLAKQFDGERPRQ</sequence>
<comment type="caution">
    <text evidence="3">The sequence shown here is derived from an EMBL/GenBank/DDBJ whole genome shotgun (WGS) entry which is preliminary data.</text>
</comment>
<evidence type="ECO:0008006" key="5">
    <source>
        <dbReference type="Google" id="ProtNLM"/>
    </source>
</evidence>
<dbReference type="AlphaFoldDB" id="A0A495XFX5"/>
<evidence type="ECO:0000313" key="3">
    <source>
        <dbReference type="EMBL" id="RKT72045.1"/>
    </source>
</evidence>
<gene>
    <name evidence="3" type="ORF">DFJ66_5348</name>
</gene>
<protein>
    <recommendedName>
        <fullName evidence="5">DUF2637 domain-containing protein</fullName>
    </recommendedName>
</protein>
<feature type="transmembrane region" description="Helical" evidence="2">
    <location>
        <begin position="55"/>
        <end position="76"/>
    </location>
</feature>
<keyword evidence="4" id="KW-1185">Reference proteome</keyword>
<dbReference type="Proteomes" id="UP000272729">
    <property type="component" value="Unassembled WGS sequence"/>
</dbReference>
<dbReference type="OrthoDB" id="3355130at2"/>
<proteinExistence type="predicted"/>
<evidence type="ECO:0000256" key="2">
    <source>
        <dbReference type="SAM" id="Phobius"/>
    </source>
</evidence>
<name>A0A495XFX5_9PSEU</name>
<organism evidence="3 4">
    <name type="scientific">Saccharothrix variisporea</name>
    <dbReference type="NCBI Taxonomy" id="543527"/>
    <lineage>
        <taxon>Bacteria</taxon>
        <taxon>Bacillati</taxon>
        <taxon>Actinomycetota</taxon>
        <taxon>Actinomycetes</taxon>
        <taxon>Pseudonocardiales</taxon>
        <taxon>Pseudonocardiaceae</taxon>
        <taxon>Saccharothrix</taxon>
    </lineage>
</organism>